<feature type="signal peptide" evidence="2">
    <location>
        <begin position="1"/>
        <end position="18"/>
    </location>
</feature>
<dbReference type="OrthoDB" id="10001248at2759"/>
<accession>A0A8J9Z8Y2</accession>
<evidence type="ECO:0000256" key="2">
    <source>
        <dbReference type="SAM" id="SignalP"/>
    </source>
</evidence>
<protein>
    <submittedName>
        <fullName evidence="3">Hypp8742 protein</fullName>
    </submittedName>
</protein>
<dbReference type="EMBL" id="OV696703">
    <property type="protein sequence ID" value="CAH1250050.1"/>
    <property type="molecule type" value="Genomic_DNA"/>
</dbReference>
<dbReference type="GO" id="GO:0005576">
    <property type="term" value="C:extracellular region"/>
    <property type="evidence" value="ECO:0007669"/>
    <property type="project" value="InterPro"/>
</dbReference>
<keyword evidence="4" id="KW-1185">Reference proteome</keyword>
<dbReference type="PANTHER" id="PTHR10697:SF13">
    <property type="entry name" value="RICIN B LECTIN DOMAIN-CONTAINING PROTEIN"/>
    <property type="match status" value="1"/>
</dbReference>
<comment type="similarity">
    <text evidence="1">Belongs to the ependymin family.</text>
</comment>
<feature type="chain" id="PRO_5035429187" evidence="2">
    <location>
        <begin position="19"/>
        <end position="217"/>
    </location>
</feature>
<gene>
    <name evidence="3" type="primary">Hypp8742</name>
    <name evidence="3" type="ORF">BLAG_LOCUS10924</name>
</gene>
<dbReference type="GO" id="GO:0005764">
    <property type="term" value="C:lysosome"/>
    <property type="evidence" value="ECO:0007669"/>
    <property type="project" value="TreeGrafter"/>
</dbReference>
<dbReference type="GO" id="GO:0005509">
    <property type="term" value="F:calcium ion binding"/>
    <property type="evidence" value="ECO:0007669"/>
    <property type="project" value="InterPro"/>
</dbReference>
<sequence length="217" mass="24084">MLKFVAVALLLAACSVWGDQCCMPKQWESFTAIENTTVVAGTIKVTQTYANESYDFDKKKFASVDAATGVRTVLDFTKHMMYTIVAKMCFTSPWPFPISSPMMHCVPDNATLLASFEMGGSGGFVIDQYDLQAFYPGYKGYMEFSRPGCLPFSHAKYFDSHEAMFGFTNVTEGIKDPSVFDIPSPPCPAMDIDSVVKPLLFEPAHPWEREPPMTKSG</sequence>
<name>A0A8J9Z8Y2_BRALA</name>
<dbReference type="Pfam" id="PF00811">
    <property type="entry name" value="Ependymin"/>
    <property type="match status" value="1"/>
</dbReference>
<dbReference type="PANTHER" id="PTHR10697">
    <property type="entry name" value="MAMMALIAN EPENDYMIN-RELATED PROTEIN 1"/>
    <property type="match status" value="1"/>
</dbReference>
<reference evidence="3" key="1">
    <citation type="submission" date="2022-01" db="EMBL/GenBank/DDBJ databases">
        <authorList>
            <person name="Braso-Vives M."/>
        </authorList>
    </citation>
    <scope>NUCLEOTIDE SEQUENCE</scope>
</reference>
<evidence type="ECO:0000256" key="1">
    <source>
        <dbReference type="ARBA" id="ARBA00010771"/>
    </source>
</evidence>
<organism evidence="3 4">
    <name type="scientific">Branchiostoma lanceolatum</name>
    <name type="common">Common lancelet</name>
    <name type="synonym">Amphioxus lanceolatum</name>
    <dbReference type="NCBI Taxonomy" id="7740"/>
    <lineage>
        <taxon>Eukaryota</taxon>
        <taxon>Metazoa</taxon>
        <taxon>Chordata</taxon>
        <taxon>Cephalochordata</taxon>
        <taxon>Leptocardii</taxon>
        <taxon>Amphioxiformes</taxon>
        <taxon>Branchiostomatidae</taxon>
        <taxon>Branchiostoma</taxon>
    </lineage>
</organism>
<dbReference type="InterPro" id="IPR001299">
    <property type="entry name" value="Ependymin"/>
</dbReference>
<evidence type="ECO:0000313" key="4">
    <source>
        <dbReference type="Proteomes" id="UP000838412"/>
    </source>
</evidence>
<proteinExistence type="inferred from homology"/>
<dbReference type="GO" id="GO:0007160">
    <property type="term" value="P:cell-matrix adhesion"/>
    <property type="evidence" value="ECO:0007669"/>
    <property type="project" value="InterPro"/>
</dbReference>
<evidence type="ECO:0000313" key="3">
    <source>
        <dbReference type="EMBL" id="CAH1250050.1"/>
    </source>
</evidence>
<dbReference type="Proteomes" id="UP000838412">
    <property type="component" value="Chromosome 18"/>
</dbReference>
<keyword evidence="2" id="KW-0732">Signal</keyword>
<dbReference type="AlphaFoldDB" id="A0A8J9Z8Y2"/>